<accession>A0A4R1BCN6</accession>
<comment type="caution">
    <text evidence="2">The sequence shown here is derived from an EMBL/GenBank/DDBJ whole genome shotgun (WGS) entry which is preliminary data.</text>
</comment>
<dbReference type="EMBL" id="SJZB01000033">
    <property type="protein sequence ID" value="TCJ14757.1"/>
    <property type="molecule type" value="Genomic_DNA"/>
</dbReference>
<reference evidence="2 3" key="1">
    <citation type="submission" date="2019-03" db="EMBL/GenBank/DDBJ databases">
        <title>Genome sequence of Thiobacillaceae bacterium LSR1, a sulfur-oxidizing bacterium isolated from freshwater sediment.</title>
        <authorList>
            <person name="Li S."/>
        </authorList>
    </citation>
    <scope>NUCLEOTIDE SEQUENCE [LARGE SCALE GENOMIC DNA]</scope>
    <source>
        <strain evidence="2 3">LSR1</strain>
    </source>
</reference>
<proteinExistence type="predicted"/>
<evidence type="ECO:0000313" key="2">
    <source>
        <dbReference type="EMBL" id="TCJ14757.1"/>
    </source>
</evidence>
<feature type="signal peptide" evidence="1">
    <location>
        <begin position="1"/>
        <end position="27"/>
    </location>
</feature>
<feature type="chain" id="PRO_5020181899" description="CopL family metal-binding regulatory protein" evidence="1">
    <location>
        <begin position="28"/>
        <end position="119"/>
    </location>
</feature>
<dbReference type="Proteomes" id="UP000295443">
    <property type="component" value="Unassembled WGS sequence"/>
</dbReference>
<keyword evidence="3" id="KW-1185">Reference proteome</keyword>
<dbReference type="RefSeq" id="WP_131446860.1">
    <property type="nucleotide sequence ID" value="NZ_SJZB01000033.1"/>
</dbReference>
<evidence type="ECO:0008006" key="4">
    <source>
        <dbReference type="Google" id="ProtNLM"/>
    </source>
</evidence>
<evidence type="ECO:0000313" key="3">
    <source>
        <dbReference type="Proteomes" id="UP000295443"/>
    </source>
</evidence>
<gene>
    <name evidence="2" type="ORF">EZJ19_09250</name>
</gene>
<name>A0A4R1BCN6_9PROT</name>
<keyword evidence="1" id="KW-0732">Signal</keyword>
<organism evidence="2 3">
    <name type="scientific">Parasulfuritortus cantonensis</name>
    <dbReference type="NCBI Taxonomy" id="2528202"/>
    <lineage>
        <taxon>Bacteria</taxon>
        <taxon>Pseudomonadati</taxon>
        <taxon>Pseudomonadota</taxon>
        <taxon>Betaproteobacteria</taxon>
        <taxon>Nitrosomonadales</taxon>
        <taxon>Thiobacillaceae</taxon>
        <taxon>Parasulfuritortus</taxon>
    </lineage>
</organism>
<evidence type="ECO:0000256" key="1">
    <source>
        <dbReference type="SAM" id="SignalP"/>
    </source>
</evidence>
<dbReference type="AlphaFoldDB" id="A0A4R1BCN6"/>
<sequence length="119" mass="12317">MIRRLRAACLVLLRQFLVLALACSPLAQPMALAAAGEETAPAAMQGCPHHAAMHVSGADHNKPGECPCKKGSPCHCAMTAALTTAIAATWTRTGSEHPVSVPRLALSVLPAPEPPPPRA</sequence>
<protein>
    <recommendedName>
        <fullName evidence="4">CopL family metal-binding regulatory protein</fullName>
    </recommendedName>
</protein>